<evidence type="ECO:0000313" key="2">
    <source>
        <dbReference type="EMBL" id="SDN72081.1"/>
    </source>
</evidence>
<dbReference type="STRING" id="1166073.SAMN05192530_101899"/>
<proteinExistence type="inferred from homology"/>
<dbReference type="Proteomes" id="UP000198793">
    <property type="component" value="Unassembled WGS sequence"/>
</dbReference>
<gene>
    <name evidence="2" type="ORF">SAMN05192530_101899</name>
</gene>
<name>A0A1H0DQ24_9HYPH</name>
<protein>
    <submittedName>
        <fullName evidence="2">Lycopene beta-cyclase</fullName>
    </submittedName>
</protein>
<dbReference type="OrthoDB" id="5793379at2"/>
<reference evidence="2 3" key="1">
    <citation type="submission" date="2016-10" db="EMBL/GenBank/DDBJ databases">
        <authorList>
            <person name="de Groot N.N."/>
        </authorList>
    </citation>
    <scope>NUCLEOTIDE SEQUENCE [LARGE SCALE GENOMIC DNA]</scope>
    <source>
        <strain evidence="3">L7-484,KACC 16230,DSM 25025</strain>
    </source>
</reference>
<comment type="similarity">
    <text evidence="1">Belongs to the lycopene cyclase family.</text>
</comment>
<dbReference type="EMBL" id="FNIT01000001">
    <property type="protein sequence ID" value="SDN72081.1"/>
    <property type="molecule type" value="Genomic_DNA"/>
</dbReference>
<dbReference type="InterPro" id="IPR036188">
    <property type="entry name" value="FAD/NAD-bd_sf"/>
</dbReference>
<organism evidence="2 3">
    <name type="scientific">Aureimonas jatrophae</name>
    <dbReference type="NCBI Taxonomy" id="1166073"/>
    <lineage>
        <taxon>Bacteria</taxon>
        <taxon>Pseudomonadati</taxon>
        <taxon>Pseudomonadota</taxon>
        <taxon>Alphaproteobacteria</taxon>
        <taxon>Hyphomicrobiales</taxon>
        <taxon>Aurantimonadaceae</taxon>
        <taxon>Aureimonas</taxon>
    </lineage>
</organism>
<dbReference type="GO" id="GO:0045436">
    <property type="term" value="F:lycopene beta cyclase activity"/>
    <property type="evidence" value="ECO:0007669"/>
    <property type="project" value="InterPro"/>
</dbReference>
<dbReference type="GO" id="GO:0016117">
    <property type="term" value="P:carotenoid biosynthetic process"/>
    <property type="evidence" value="ECO:0007669"/>
    <property type="project" value="InterPro"/>
</dbReference>
<dbReference type="GO" id="GO:0016705">
    <property type="term" value="F:oxidoreductase activity, acting on paired donors, with incorporation or reduction of molecular oxygen"/>
    <property type="evidence" value="ECO:0007669"/>
    <property type="project" value="InterPro"/>
</dbReference>
<sequence length="393" mass="43698">MSEYDLILAGGGLANGLIAYRLAQRRPDLRVLLLEGAEQLGGNHTWSFHDGDLSAAEHGWLDPFVEHRWPDYDVRFPRRRRTVSTGYNSATSERFRDVLGRAMGSRLRLGMPVVALSETSVTLADQTVLRAKAVIDGRGQRRSPHLDLGFQKFLGQEWEFERPHGVTRPVVMDATVPQSDGYRFVYVLPFSPTRLLVEDTYYADGEALETERLRGALRAYGEAAGWGEGRLLREEHGILPIALGGDIDALVEEAKGVPTVGLARALFHPTTGYSLPDAVHVADLVAGAPDLSSPALSRLLAAHARNIWDDRAFFRTLNRLLFLAGPSEERYRVLEHFYRLPDPLVARFYAARLDFGDKIRIFAGRPPVSVRSALRVLGQRGRIPVSTPSKEPA</sequence>
<dbReference type="NCBIfam" id="TIGR01790">
    <property type="entry name" value="carotene-cycl"/>
    <property type="match status" value="1"/>
</dbReference>
<dbReference type="Pfam" id="PF05834">
    <property type="entry name" value="Lycopene_cycl"/>
    <property type="match status" value="1"/>
</dbReference>
<accession>A0A1H0DQ24</accession>
<dbReference type="AlphaFoldDB" id="A0A1H0DQ24"/>
<keyword evidence="3" id="KW-1185">Reference proteome</keyword>
<dbReference type="InterPro" id="IPR010108">
    <property type="entry name" value="Lycopene_cyclase_b/e"/>
</dbReference>
<dbReference type="Gene3D" id="3.50.50.60">
    <property type="entry name" value="FAD/NAD(P)-binding domain"/>
    <property type="match status" value="1"/>
</dbReference>
<dbReference type="InterPro" id="IPR008461">
    <property type="entry name" value="CrtY"/>
</dbReference>
<evidence type="ECO:0000313" key="3">
    <source>
        <dbReference type="Proteomes" id="UP000198793"/>
    </source>
</evidence>
<evidence type="ECO:0000256" key="1">
    <source>
        <dbReference type="ARBA" id="ARBA00006599"/>
    </source>
</evidence>
<dbReference type="RefSeq" id="WP_090669310.1">
    <property type="nucleotide sequence ID" value="NZ_FNIT01000001.1"/>
</dbReference>
<dbReference type="SUPFAM" id="SSF51905">
    <property type="entry name" value="FAD/NAD(P)-binding domain"/>
    <property type="match status" value="1"/>
</dbReference>
<dbReference type="NCBIfam" id="TIGR01789">
    <property type="entry name" value="lycopene_cycl"/>
    <property type="match status" value="1"/>
</dbReference>